<keyword evidence="1" id="KW-0433">Leucine-rich repeat</keyword>
<dbReference type="RefSeq" id="XP_014151678.1">
    <property type="nucleotide sequence ID" value="XM_014296203.1"/>
</dbReference>
<feature type="non-terminal residue" evidence="5">
    <location>
        <position position="511"/>
    </location>
</feature>
<evidence type="ECO:0000256" key="2">
    <source>
        <dbReference type="ARBA" id="ARBA00022729"/>
    </source>
</evidence>
<keyword evidence="2 4" id="KW-0732">Signal</keyword>
<feature type="signal peptide" evidence="4">
    <location>
        <begin position="1"/>
        <end position="24"/>
    </location>
</feature>
<dbReference type="Pfam" id="PF13855">
    <property type="entry name" value="LRR_8"/>
    <property type="match status" value="1"/>
</dbReference>
<dbReference type="SMART" id="SM00369">
    <property type="entry name" value="LRR_TYP"/>
    <property type="match status" value="4"/>
</dbReference>
<dbReference type="SUPFAM" id="SSF52058">
    <property type="entry name" value="L domain-like"/>
    <property type="match status" value="1"/>
</dbReference>
<keyword evidence="3" id="KW-0677">Repeat</keyword>
<evidence type="ECO:0000313" key="5">
    <source>
        <dbReference type="EMBL" id="KNC77776.1"/>
    </source>
</evidence>
<dbReference type="InterPro" id="IPR032675">
    <property type="entry name" value="LRR_dom_sf"/>
</dbReference>
<evidence type="ECO:0000256" key="4">
    <source>
        <dbReference type="SAM" id="SignalP"/>
    </source>
</evidence>
<name>A0A0L0FMP3_9EUKA</name>
<reference evidence="5 6" key="1">
    <citation type="submission" date="2011-02" db="EMBL/GenBank/DDBJ databases">
        <title>The Genome Sequence of Sphaeroforma arctica JP610.</title>
        <authorList>
            <consortium name="The Broad Institute Genome Sequencing Platform"/>
            <person name="Russ C."/>
            <person name="Cuomo C."/>
            <person name="Young S.K."/>
            <person name="Zeng Q."/>
            <person name="Gargeya S."/>
            <person name="Alvarado L."/>
            <person name="Berlin A."/>
            <person name="Chapman S.B."/>
            <person name="Chen Z."/>
            <person name="Freedman E."/>
            <person name="Gellesch M."/>
            <person name="Goldberg J."/>
            <person name="Griggs A."/>
            <person name="Gujja S."/>
            <person name="Heilman E."/>
            <person name="Heiman D."/>
            <person name="Howarth C."/>
            <person name="Mehta T."/>
            <person name="Neiman D."/>
            <person name="Pearson M."/>
            <person name="Roberts A."/>
            <person name="Saif S."/>
            <person name="Shea T."/>
            <person name="Shenoy N."/>
            <person name="Sisk P."/>
            <person name="Stolte C."/>
            <person name="Sykes S."/>
            <person name="White J."/>
            <person name="Yandava C."/>
            <person name="Burger G."/>
            <person name="Gray M.W."/>
            <person name="Holland P.W.H."/>
            <person name="King N."/>
            <person name="Lang F.B.F."/>
            <person name="Roger A.J."/>
            <person name="Ruiz-Trillo I."/>
            <person name="Haas B."/>
            <person name="Nusbaum C."/>
            <person name="Birren B."/>
        </authorList>
    </citation>
    <scope>NUCLEOTIDE SEQUENCE [LARGE SCALE GENOMIC DNA]</scope>
    <source>
        <strain evidence="5 6">JP610</strain>
    </source>
</reference>
<dbReference type="GeneID" id="25910278"/>
<sequence>MCANKLVVVGLGILATGIYRGVTADGTSWRVDLRCGWPNMSTDGENNATCNPNSDAPCCSQFQWCGGSKDHCLCATCIDYRSMPWREDGFCGPSFPADADHPVGECNPISNSPCCIHDRCATSLECAIAPHSSYIDYSLPYRYDNLCGPKYPAPDGSGVGQCRGNSDRPCCGVNGVCGNRASGSCACPSCVDYGQFDYEVLSCGGYTWYLGYDKYLHRVGSGCSVGTEKCYSCDTINLDGLGIEGLTGGVFSHMATYYLSVQYNNITHLPINLFAESEISIISFAENQITKIEDNTFVGWINPQSLDLGHNQITALSRNSLVGLQDMKHLRIDNNNLTTVAMGTFSDLTHLQSLFLNENSITRISKGGFSGLASLNQLDLTGQLLVAECCSILFAVEDLMEADKDGLSFDDVCVWRDIGIKPQELDHSVTLERMFTDIPSHIEPMPSANATTLINTVDLLGVLFLQLFPLCAYCRLHTTYKVDNAVFIDVPLQDCTFTTDECIAIAGHTMK</sequence>
<dbReference type="STRING" id="667725.A0A0L0FMP3"/>
<dbReference type="Proteomes" id="UP000054560">
    <property type="component" value="Unassembled WGS sequence"/>
</dbReference>
<dbReference type="EMBL" id="KQ242635">
    <property type="protein sequence ID" value="KNC77776.1"/>
    <property type="molecule type" value="Genomic_DNA"/>
</dbReference>
<evidence type="ECO:0008006" key="7">
    <source>
        <dbReference type="Google" id="ProtNLM"/>
    </source>
</evidence>
<evidence type="ECO:0000313" key="6">
    <source>
        <dbReference type="Proteomes" id="UP000054560"/>
    </source>
</evidence>
<dbReference type="PANTHER" id="PTHR24373:SF398">
    <property type="entry name" value="LEUCINE-RICH REPEAT-CONTAINING G-PROTEIN COUPLED RECEPTOR 6"/>
    <property type="match status" value="1"/>
</dbReference>
<keyword evidence="6" id="KW-1185">Reference proteome</keyword>
<dbReference type="InterPro" id="IPR003591">
    <property type="entry name" value="Leu-rich_rpt_typical-subtyp"/>
</dbReference>
<dbReference type="GO" id="GO:0005615">
    <property type="term" value="C:extracellular space"/>
    <property type="evidence" value="ECO:0007669"/>
    <property type="project" value="TreeGrafter"/>
</dbReference>
<accession>A0A0L0FMP3</accession>
<dbReference type="GO" id="GO:0031012">
    <property type="term" value="C:extracellular matrix"/>
    <property type="evidence" value="ECO:0007669"/>
    <property type="project" value="TreeGrafter"/>
</dbReference>
<dbReference type="PANTHER" id="PTHR24373">
    <property type="entry name" value="SLIT RELATED LEUCINE-RICH REPEAT NEURONAL PROTEIN"/>
    <property type="match status" value="1"/>
</dbReference>
<gene>
    <name evidence="5" type="ORF">SARC_09774</name>
</gene>
<dbReference type="eggNOG" id="KOG4194">
    <property type="taxonomic scope" value="Eukaryota"/>
</dbReference>
<dbReference type="AlphaFoldDB" id="A0A0L0FMP3"/>
<evidence type="ECO:0000256" key="3">
    <source>
        <dbReference type="ARBA" id="ARBA00022737"/>
    </source>
</evidence>
<protein>
    <recommendedName>
        <fullName evidence="7">Chitin-binding type-1 domain-containing protein</fullName>
    </recommendedName>
</protein>
<organism evidence="5 6">
    <name type="scientific">Sphaeroforma arctica JP610</name>
    <dbReference type="NCBI Taxonomy" id="667725"/>
    <lineage>
        <taxon>Eukaryota</taxon>
        <taxon>Ichthyosporea</taxon>
        <taxon>Ichthyophonida</taxon>
        <taxon>Sphaeroforma</taxon>
    </lineage>
</organism>
<dbReference type="InterPro" id="IPR050328">
    <property type="entry name" value="Dev_Immune_Receptor"/>
</dbReference>
<proteinExistence type="predicted"/>
<dbReference type="InterPro" id="IPR001611">
    <property type="entry name" value="Leu-rich_rpt"/>
</dbReference>
<dbReference type="Gene3D" id="3.80.10.10">
    <property type="entry name" value="Ribonuclease Inhibitor"/>
    <property type="match status" value="1"/>
</dbReference>
<dbReference type="OrthoDB" id="1193027at2759"/>
<evidence type="ECO:0000256" key="1">
    <source>
        <dbReference type="ARBA" id="ARBA00022614"/>
    </source>
</evidence>
<feature type="chain" id="PRO_5005538842" description="Chitin-binding type-1 domain-containing protein" evidence="4">
    <location>
        <begin position="25"/>
        <end position="511"/>
    </location>
</feature>